<dbReference type="AlphaFoldDB" id="A0A328AIM3"/>
<dbReference type="Proteomes" id="UP000249725">
    <property type="component" value="Unassembled WGS sequence"/>
</dbReference>
<comment type="caution">
    <text evidence="1">The sequence shown here is derived from an EMBL/GenBank/DDBJ whole genome shotgun (WGS) entry which is preliminary data.</text>
</comment>
<evidence type="ECO:0000313" key="1">
    <source>
        <dbReference type="EMBL" id="RAK52698.1"/>
    </source>
</evidence>
<accession>A0A328AIM3</accession>
<protein>
    <recommendedName>
        <fullName evidence="3">Response regulatory domain-containing protein</fullName>
    </recommendedName>
</protein>
<evidence type="ECO:0000313" key="2">
    <source>
        <dbReference type="Proteomes" id="UP000249725"/>
    </source>
</evidence>
<sequence>MIAEAICVGQEGTKAFRAWRLSSGCVARSLICLLNVSFGRSGQTVRREASVGNSGDSEHVWRTEGVPRSVLLPKPFETAQLIRAVRKACEVPER</sequence>
<dbReference type="EMBL" id="QFYR01000002">
    <property type="protein sequence ID" value="RAK52698.1"/>
    <property type="molecule type" value="Genomic_DNA"/>
</dbReference>
<keyword evidence="2" id="KW-1185">Reference proteome</keyword>
<organism evidence="1 2">
    <name type="scientific">Phenylobacterium deserti</name>
    <dbReference type="NCBI Taxonomy" id="1914756"/>
    <lineage>
        <taxon>Bacteria</taxon>
        <taxon>Pseudomonadati</taxon>
        <taxon>Pseudomonadota</taxon>
        <taxon>Alphaproteobacteria</taxon>
        <taxon>Caulobacterales</taxon>
        <taxon>Caulobacteraceae</taxon>
        <taxon>Phenylobacterium</taxon>
    </lineage>
</organism>
<evidence type="ECO:0008006" key="3">
    <source>
        <dbReference type="Google" id="ProtNLM"/>
    </source>
</evidence>
<gene>
    <name evidence="1" type="ORF">DJ018_10910</name>
</gene>
<name>A0A328AIM3_9CAUL</name>
<reference evidence="2" key="1">
    <citation type="submission" date="2018-05" db="EMBL/GenBank/DDBJ databases">
        <authorList>
            <person name="Li X."/>
        </authorList>
    </citation>
    <scope>NUCLEOTIDE SEQUENCE [LARGE SCALE GENOMIC DNA]</scope>
    <source>
        <strain evidence="2">YIM 73061</strain>
    </source>
</reference>
<proteinExistence type="predicted"/>